<dbReference type="InterPro" id="IPR022907">
    <property type="entry name" value="VapC_family"/>
</dbReference>
<dbReference type="Pfam" id="PF01850">
    <property type="entry name" value="PIN"/>
    <property type="match status" value="1"/>
</dbReference>
<keyword evidence="2 5" id="KW-0540">Nuclease</keyword>
<dbReference type="GO" id="GO:0000287">
    <property type="term" value="F:magnesium ion binding"/>
    <property type="evidence" value="ECO:0007669"/>
    <property type="project" value="UniProtKB-UniRule"/>
</dbReference>
<feature type="binding site" evidence="5">
    <location>
        <position position="5"/>
    </location>
    <ligand>
        <name>Mg(2+)</name>
        <dbReference type="ChEBI" id="CHEBI:18420"/>
    </ligand>
</feature>
<sequence>MIFVDASAMIALIIGEADADDLVDRLARDPQRSCSALSVWETVAGLCRSHGLAVPAADRLVRSFLDFNDIAFIDMGETQYGAAIQAYARFGKGRHPAGLNMGDCFAYACAKTQGATLLFKGDDFPQTDIQAA</sequence>
<organism evidence="7 8">
    <name type="scientific">Acidisoma cellulosilyticum</name>
    <dbReference type="NCBI Taxonomy" id="2802395"/>
    <lineage>
        <taxon>Bacteria</taxon>
        <taxon>Pseudomonadati</taxon>
        <taxon>Pseudomonadota</taxon>
        <taxon>Alphaproteobacteria</taxon>
        <taxon>Acetobacterales</taxon>
        <taxon>Acidocellaceae</taxon>
        <taxon>Acidisoma</taxon>
    </lineage>
</organism>
<evidence type="ECO:0000256" key="5">
    <source>
        <dbReference type="HAMAP-Rule" id="MF_00265"/>
    </source>
</evidence>
<evidence type="ECO:0000256" key="4">
    <source>
        <dbReference type="ARBA" id="ARBA00022801"/>
    </source>
</evidence>
<evidence type="ECO:0000256" key="1">
    <source>
        <dbReference type="ARBA" id="ARBA00022649"/>
    </source>
</evidence>
<keyword evidence="1 5" id="KW-1277">Toxin-antitoxin system</keyword>
<evidence type="ECO:0000313" key="7">
    <source>
        <dbReference type="EMBL" id="MCB8879100.1"/>
    </source>
</evidence>
<protein>
    <recommendedName>
        <fullName evidence="5">Ribonuclease VapC</fullName>
        <shortName evidence="5">RNase VapC</shortName>
        <ecNumber evidence="5">3.1.-.-</ecNumber>
    </recommendedName>
    <alternativeName>
        <fullName evidence="5">Toxin VapC</fullName>
    </alternativeName>
</protein>
<name>A0A963YY48_9PROT</name>
<dbReference type="Gene3D" id="3.40.50.1010">
    <property type="entry name" value="5'-nuclease"/>
    <property type="match status" value="1"/>
</dbReference>
<dbReference type="InterPro" id="IPR029060">
    <property type="entry name" value="PIN-like_dom_sf"/>
</dbReference>
<evidence type="ECO:0000256" key="3">
    <source>
        <dbReference type="ARBA" id="ARBA00022723"/>
    </source>
</evidence>
<accession>A0A963YY48</accession>
<comment type="caution">
    <text evidence="7">The sequence shown here is derived from an EMBL/GenBank/DDBJ whole genome shotgun (WGS) entry which is preliminary data.</text>
</comment>
<dbReference type="CDD" id="cd09871">
    <property type="entry name" value="PIN_MtVapC28-VapC30-like"/>
    <property type="match status" value="1"/>
</dbReference>
<keyword evidence="4 5" id="KW-0378">Hydrolase</keyword>
<comment type="function">
    <text evidence="5">Toxic component of a toxin-antitoxin (TA) system. An RNase.</text>
</comment>
<dbReference type="RefSeq" id="WP_227305598.1">
    <property type="nucleotide sequence ID" value="NZ_JAESVA010000001.1"/>
</dbReference>
<dbReference type="SUPFAM" id="SSF88723">
    <property type="entry name" value="PIN domain-like"/>
    <property type="match status" value="1"/>
</dbReference>
<dbReference type="EMBL" id="JAESVA010000001">
    <property type="protein sequence ID" value="MCB8879100.1"/>
    <property type="molecule type" value="Genomic_DNA"/>
</dbReference>
<dbReference type="GO" id="GO:0004540">
    <property type="term" value="F:RNA nuclease activity"/>
    <property type="evidence" value="ECO:0007669"/>
    <property type="project" value="InterPro"/>
</dbReference>
<keyword evidence="5" id="KW-0800">Toxin</keyword>
<gene>
    <name evidence="5" type="primary">vapC</name>
    <name evidence="7" type="ORF">ACELLULO517_02555</name>
</gene>
<dbReference type="GO" id="GO:0090729">
    <property type="term" value="F:toxin activity"/>
    <property type="evidence" value="ECO:0007669"/>
    <property type="project" value="UniProtKB-KW"/>
</dbReference>
<dbReference type="GO" id="GO:0016787">
    <property type="term" value="F:hydrolase activity"/>
    <property type="evidence" value="ECO:0007669"/>
    <property type="project" value="UniProtKB-KW"/>
</dbReference>
<proteinExistence type="inferred from homology"/>
<comment type="cofactor">
    <cofactor evidence="5">
        <name>Mg(2+)</name>
        <dbReference type="ChEBI" id="CHEBI:18420"/>
    </cofactor>
</comment>
<comment type="similarity">
    <text evidence="5">Belongs to the PINc/VapC protein family.</text>
</comment>
<dbReference type="AlphaFoldDB" id="A0A963YY48"/>
<dbReference type="HAMAP" id="MF_00265">
    <property type="entry name" value="VapC_Nob1"/>
    <property type="match status" value="1"/>
</dbReference>
<dbReference type="InterPro" id="IPR002716">
    <property type="entry name" value="PIN_dom"/>
</dbReference>
<feature type="domain" description="PIN" evidence="6">
    <location>
        <begin position="2"/>
        <end position="128"/>
    </location>
</feature>
<evidence type="ECO:0000259" key="6">
    <source>
        <dbReference type="Pfam" id="PF01850"/>
    </source>
</evidence>
<evidence type="ECO:0000256" key="2">
    <source>
        <dbReference type="ARBA" id="ARBA00022722"/>
    </source>
</evidence>
<evidence type="ECO:0000313" key="8">
    <source>
        <dbReference type="Proteomes" id="UP000721844"/>
    </source>
</evidence>
<dbReference type="Proteomes" id="UP000721844">
    <property type="component" value="Unassembled WGS sequence"/>
</dbReference>
<reference evidence="7 8" key="1">
    <citation type="journal article" date="2021" name="Microorganisms">
        <title>Acidisoma silvae sp. nov. and Acidisomacellulosilytica sp. nov., Two Acidophilic Bacteria Isolated from Decaying Wood, Hydrolyzing Cellulose and Producing Poly-3-hydroxybutyrate.</title>
        <authorList>
            <person name="Mieszkin S."/>
            <person name="Pouder E."/>
            <person name="Uroz S."/>
            <person name="Simon-Colin C."/>
            <person name="Alain K."/>
        </authorList>
    </citation>
    <scope>NUCLEOTIDE SEQUENCE [LARGE SCALE GENOMIC DNA]</scope>
    <source>
        <strain evidence="7 8">HW T5.17</strain>
    </source>
</reference>
<keyword evidence="3 5" id="KW-0479">Metal-binding</keyword>
<dbReference type="EC" id="3.1.-.-" evidence="5"/>
<keyword evidence="5" id="KW-0460">Magnesium</keyword>
<feature type="binding site" evidence="5">
    <location>
        <position position="103"/>
    </location>
    <ligand>
        <name>Mg(2+)</name>
        <dbReference type="ChEBI" id="CHEBI:18420"/>
    </ligand>
</feature>
<keyword evidence="8" id="KW-1185">Reference proteome</keyword>